<dbReference type="Proteomes" id="UP001321825">
    <property type="component" value="Chromosome"/>
</dbReference>
<feature type="chain" id="PRO_5044009438" evidence="1">
    <location>
        <begin position="27"/>
        <end position="541"/>
    </location>
</feature>
<evidence type="ECO:0000313" key="3">
    <source>
        <dbReference type="Proteomes" id="UP001321825"/>
    </source>
</evidence>
<evidence type="ECO:0000313" key="2">
    <source>
        <dbReference type="EMBL" id="BCX82554.1"/>
    </source>
</evidence>
<gene>
    <name evidence="2" type="ORF">MIT9_P2140</name>
</gene>
<keyword evidence="3" id="KW-1185">Reference proteome</keyword>
<name>A0AAU9C5Z0_9GAMM</name>
<dbReference type="PANTHER" id="PTHR41339">
    <property type="entry name" value="LIPL48"/>
    <property type="match status" value="1"/>
</dbReference>
<accession>A0AAU9C5Z0</accession>
<dbReference type="PANTHER" id="PTHR41339:SF1">
    <property type="entry name" value="SECRETED PROTEIN"/>
    <property type="match status" value="1"/>
</dbReference>
<keyword evidence="1" id="KW-0732">Signal</keyword>
<dbReference type="AlphaFoldDB" id="A0AAU9C5Z0"/>
<feature type="signal peptide" evidence="1">
    <location>
        <begin position="1"/>
        <end position="26"/>
    </location>
</feature>
<dbReference type="EMBL" id="AP024714">
    <property type="protein sequence ID" value="BCX82554.1"/>
    <property type="molecule type" value="Genomic_DNA"/>
</dbReference>
<proteinExistence type="predicted"/>
<sequence length="541" mass="57525">MTTKPLHRAISLALLAGAFVSTEALAANASYDPATQTVTISAVDVPRTTDGVVKTFSATLKLVPGTDPIELELTGAQTITTPEGIRSGFDATTGEAFIPSVTVGSNEYAATLKLIPGSIPLRFQVIRLHPTQFTQCPDFAQPLDQGACLLQGEINQDVTLTNEITWLLSGGVFVGGDNTNSATLTIEPGTRIEGQQAADFLYIRRGSKIHAVGTPSQPIIMTGPLEQTPGEWGGLVLAGNAPVNGCNPGVDPCVQFNEALSSEPYGGSDPKDSSGIIKYLQIRYAGYPVRPDQELNGLTLTGVGSGTVLDFIEVFEAADDGIEHFGGTDNIRHVVLVNVHDDSVDWGWGWRGSAQFVVIKQTNDSDRCIEADNNENNFDSTPRAQPVIANMTCIGNPNGSQAVMLRRGTGANIVDSVFVDTPVCLKIDDKETYDNAGTPDNLTGKLTIEYSYVNCPTNFKDGKGATFSVADWFRAQPGNVEADPLLDGYLPGAGSPLLTGGAGDSFTITVPGNDSTILGTTYIGAVQDAEHDWTKYWTTWE</sequence>
<evidence type="ECO:0000256" key="1">
    <source>
        <dbReference type="SAM" id="SignalP"/>
    </source>
</evidence>
<reference evidence="3" key="1">
    <citation type="journal article" date="2024" name="Int. J. Syst. Evol. Microbiol.">
        <title>Methylomarinovum tepidoasis sp. nov., a moderately thermophilic methanotroph of the family Methylothermaceae isolated from a deep-sea hydrothermal field.</title>
        <authorList>
            <person name="Hirayama H."/>
            <person name="Takaki Y."/>
            <person name="Abe M."/>
            <person name="Miyazaki M."/>
            <person name="Uematsu K."/>
            <person name="Matsui Y."/>
            <person name="Takai K."/>
        </authorList>
    </citation>
    <scope>NUCLEOTIDE SEQUENCE [LARGE SCALE GENOMIC DNA]</scope>
    <source>
        <strain evidence="3">IT-9</strain>
    </source>
</reference>
<organism evidence="2 3">
    <name type="scientific">Methylomarinovum caldicuralii</name>
    <dbReference type="NCBI Taxonomy" id="438856"/>
    <lineage>
        <taxon>Bacteria</taxon>
        <taxon>Pseudomonadati</taxon>
        <taxon>Pseudomonadota</taxon>
        <taxon>Gammaproteobacteria</taxon>
        <taxon>Methylococcales</taxon>
        <taxon>Methylothermaceae</taxon>
        <taxon>Methylomarinovum</taxon>
    </lineage>
</organism>
<dbReference type="KEGG" id="mcau:MIT9_P2140"/>
<protein>
    <submittedName>
        <fullName evidence="2">Uncharacterized protein</fullName>
    </submittedName>
</protein>
<dbReference type="RefSeq" id="WP_317704951.1">
    <property type="nucleotide sequence ID" value="NZ_AP024714.1"/>
</dbReference>